<evidence type="ECO:0000256" key="2">
    <source>
        <dbReference type="SAM" id="SignalP"/>
    </source>
</evidence>
<dbReference type="RefSeq" id="WP_148066254.1">
    <property type="nucleotide sequence ID" value="NZ_VRZA01000001.1"/>
</dbReference>
<gene>
    <name evidence="3" type="ORF">FV139_00275</name>
</gene>
<reference evidence="3 4" key="1">
    <citation type="submission" date="2019-08" db="EMBL/GenBank/DDBJ databases">
        <title>Parahaliea maris sp. nov., isolated from the surface seawater.</title>
        <authorList>
            <person name="Liu Y."/>
        </authorList>
    </citation>
    <scope>NUCLEOTIDE SEQUENCE [LARGE SCALE GENOMIC DNA]</scope>
    <source>
        <strain evidence="3 4">HSLHS9</strain>
    </source>
</reference>
<dbReference type="Proteomes" id="UP000321039">
    <property type="component" value="Unassembled WGS sequence"/>
</dbReference>
<evidence type="ECO:0000256" key="1">
    <source>
        <dbReference type="SAM" id="MobiDB-lite"/>
    </source>
</evidence>
<feature type="signal peptide" evidence="2">
    <location>
        <begin position="1"/>
        <end position="25"/>
    </location>
</feature>
<dbReference type="AlphaFoldDB" id="A0A5C9A7H7"/>
<feature type="region of interest" description="Disordered" evidence="1">
    <location>
        <begin position="314"/>
        <end position="345"/>
    </location>
</feature>
<evidence type="ECO:0000313" key="3">
    <source>
        <dbReference type="EMBL" id="TXS95984.1"/>
    </source>
</evidence>
<keyword evidence="4" id="KW-1185">Reference proteome</keyword>
<comment type="caution">
    <text evidence="3">The sequence shown here is derived from an EMBL/GenBank/DDBJ whole genome shotgun (WGS) entry which is preliminary data.</text>
</comment>
<name>A0A5C9A7H7_9GAMM</name>
<evidence type="ECO:0000313" key="4">
    <source>
        <dbReference type="Proteomes" id="UP000321039"/>
    </source>
</evidence>
<organism evidence="3 4">
    <name type="scientific">Parahaliea maris</name>
    <dbReference type="NCBI Taxonomy" id="2716870"/>
    <lineage>
        <taxon>Bacteria</taxon>
        <taxon>Pseudomonadati</taxon>
        <taxon>Pseudomonadota</taxon>
        <taxon>Gammaproteobacteria</taxon>
        <taxon>Cellvibrionales</taxon>
        <taxon>Halieaceae</taxon>
        <taxon>Parahaliea</taxon>
    </lineage>
</organism>
<proteinExistence type="predicted"/>
<dbReference type="EMBL" id="VRZA01000001">
    <property type="protein sequence ID" value="TXS95984.1"/>
    <property type="molecule type" value="Genomic_DNA"/>
</dbReference>
<accession>A0A5C9A7H7</accession>
<protein>
    <submittedName>
        <fullName evidence="3">Uncharacterized protein</fullName>
    </submittedName>
</protein>
<sequence>MGKLLAATCFVAIAALSLLPGSVLASAGAGDTVRNVFGPDVGLGANQCRGACGGGCPKTCRSEVRFECLGDTKLRRVNAFICGTHQGCRDHDDCLDACLRNSPEDRDCQSECNAMVVERYGFDKSTPWLLGKGPYDGEITFEYTRYAPEAPEPLYRCPPGAIRQCGADGPCVGPNDGRAVDAIFDSYPAASTGAMQISGLRAGPLCDAEERVCEQSLNIKVGGDSRCPNGPCTRFGLEFEYRNANPVAALECRTSTRSNEDDFVGDLIKLGGDAIAEKDAASGGPDPEDGLGQLLGAFSKVIASADSPEDLQVTITPLDEDGNPDESRRVGTGADGVPPPIPTSVELPRASGRLVVQMYQLASGGRRGTIKERRVTCTHQGEPVLETVFVLRY</sequence>
<keyword evidence="2" id="KW-0732">Signal</keyword>
<feature type="chain" id="PRO_5022996465" evidence="2">
    <location>
        <begin position="26"/>
        <end position="393"/>
    </location>
</feature>